<evidence type="ECO:0000259" key="2">
    <source>
        <dbReference type="Pfam" id="PF07883"/>
    </source>
</evidence>
<gene>
    <name evidence="3" type="ORF">GCM10009777_12020</name>
</gene>
<dbReference type="Pfam" id="PF07883">
    <property type="entry name" value="Cupin_2"/>
    <property type="match status" value="1"/>
</dbReference>
<dbReference type="PANTHER" id="PTHR35848:SF6">
    <property type="entry name" value="CUPIN TYPE-2 DOMAIN-CONTAINING PROTEIN"/>
    <property type="match status" value="1"/>
</dbReference>
<reference evidence="4" key="1">
    <citation type="journal article" date="2019" name="Int. J. Syst. Evol. Microbiol.">
        <title>The Global Catalogue of Microorganisms (GCM) 10K type strain sequencing project: providing services to taxonomists for standard genome sequencing and annotation.</title>
        <authorList>
            <consortium name="The Broad Institute Genomics Platform"/>
            <consortium name="The Broad Institute Genome Sequencing Center for Infectious Disease"/>
            <person name="Wu L."/>
            <person name="Ma J."/>
        </authorList>
    </citation>
    <scope>NUCLEOTIDE SEQUENCE [LARGE SCALE GENOMIC DNA]</scope>
    <source>
        <strain evidence="4">JCM 14902</strain>
    </source>
</reference>
<dbReference type="InterPro" id="IPR051610">
    <property type="entry name" value="GPI/OXD"/>
</dbReference>
<dbReference type="InterPro" id="IPR011051">
    <property type="entry name" value="RmlC_Cupin_sf"/>
</dbReference>
<evidence type="ECO:0000313" key="3">
    <source>
        <dbReference type="EMBL" id="GAA1980185.1"/>
    </source>
</evidence>
<name>A0ABP5DJ04_9MICO</name>
<accession>A0ABP5DJ04</accession>
<dbReference type="PANTHER" id="PTHR35848">
    <property type="entry name" value="OXALATE-BINDING PROTEIN"/>
    <property type="match status" value="1"/>
</dbReference>
<evidence type="ECO:0000256" key="1">
    <source>
        <dbReference type="ARBA" id="ARBA00022723"/>
    </source>
</evidence>
<protein>
    <recommendedName>
        <fullName evidence="2">Cupin type-2 domain-containing protein</fullName>
    </recommendedName>
</protein>
<comment type="caution">
    <text evidence="3">The sequence shown here is derived from an EMBL/GenBank/DDBJ whole genome shotgun (WGS) entry which is preliminary data.</text>
</comment>
<keyword evidence="4" id="KW-1185">Reference proteome</keyword>
<dbReference type="RefSeq" id="WP_344059478.1">
    <property type="nucleotide sequence ID" value="NZ_BAAAOH010000001.1"/>
</dbReference>
<dbReference type="Gene3D" id="2.60.120.10">
    <property type="entry name" value="Jelly Rolls"/>
    <property type="match status" value="1"/>
</dbReference>
<organism evidence="3 4">
    <name type="scientific">Microbacterium pumilum</name>
    <dbReference type="NCBI Taxonomy" id="344165"/>
    <lineage>
        <taxon>Bacteria</taxon>
        <taxon>Bacillati</taxon>
        <taxon>Actinomycetota</taxon>
        <taxon>Actinomycetes</taxon>
        <taxon>Micrococcales</taxon>
        <taxon>Microbacteriaceae</taxon>
        <taxon>Microbacterium</taxon>
    </lineage>
</organism>
<keyword evidence="1" id="KW-0479">Metal-binding</keyword>
<dbReference type="InterPro" id="IPR014710">
    <property type="entry name" value="RmlC-like_jellyroll"/>
</dbReference>
<sequence>MTPEHIRRGGLVPAGTALVEPQEWGRLEWMVADSQGNSDVLTVGKCFIQPGKNNPVHHHPNCDEVLMVVRGTIRHRVNDEYVEMRPGDTISIPMGATHNAVNIGDDECELLIIFDTARRQVIGE</sequence>
<feature type="domain" description="Cupin type-2" evidence="2">
    <location>
        <begin position="48"/>
        <end position="114"/>
    </location>
</feature>
<dbReference type="Proteomes" id="UP001500326">
    <property type="component" value="Unassembled WGS sequence"/>
</dbReference>
<dbReference type="InterPro" id="IPR013096">
    <property type="entry name" value="Cupin_2"/>
</dbReference>
<evidence type="ECO:0000313" key="4">
    <source>
        <dbReference type="Proteomes" id="UP001500326"/>
    </source>
</evidence>
<dbReference type="SUPFAM" id="SSF51182">
    <property type="entry name" value="RmlC-like cupins"/>
    <property type="match status" value="1"/>
</dbReference>
<proteinExistence type="predicted"/>
<dbReference type="EMBL" id="BAAAOH010000001">
    <property type="protein sequence ID" value="GAA1980185.1"/>
    <property type="molecule type" value="Genomic_DNA"/>
</dbReference>